<evidence type="ECO:0000313" key="2">
    <source>
        <dbReference type="EMBL" id="OSX58374.1"/>
    </source>
</evidence>
<dbReference type="RefSeq" id="XP_024335168.1">
    <property type="nucleotide sequence ID" value="XM_024481312.1"/>
</dbReference>
<dbReference type="AlphaFoldDB" id="A0A1X6MPN1"/>
<protein>
    <submittedName>
        <fullName evidence="2">Uncharacterized protein</fullName>
    </submittedName>
</protein>
<accession>A0A1X6MPN1</accession>
<dbReference type="Proteomes" id="UP000194127">
    <property type="component" value="Unassembled WGS sequence"/>
</dbReference>
<sequence length="377" mass="40404">MEFIDMLATACSQSDITPCLSLDDLINIPDEDDVQPPDSPAKATSRSTAMALGFILAKAISASSSLSRMDPRPDHAGRSPMKAVLACGDANELREEEEEEEEEADTARAVQTILDVLNKAPSHNHDANTTGTTDRGLDIRGWTPKNGSPYLDLGPIDALALGQAHTLPRRPHAAGADRSTQLEAVAQQSANTAAHAAFVPWRVPAVAKEQAAQITIATSSTFFRGAYAQEITCEKVAMLPVSSAAGREHERQVAFMNARELSVVPSILEARSSSLPTPIVLPSTLSMQQMSARHRKHGVTQAVSVIAQLRAEQGRRVAPPPPRGGVSPALARSITHIRLAREQAKQQVAYAHMSRGTPSVLARWRTSETSIGTITNL</sequence>
<dbReference type="GeneID" id="36326262"/>
<feature type="region of interest" description="Disordered" evidence="1">
    <location>
        <begin position="121"/>
        <end position="140"/>
    </location>
</feature>
<keyword evidence="3" id="KW-1185">Reference proteome</keyword>
<reference evidence="2 3" key="1">
    <citation type="submission" date="2017-04" db="EMBL/GenBank/DDBJ databases">
        <title>Genome Sequence of the Model Brown-Rot Fungus Postia placenta SB12.</title>
        <authorList>
            <consortium name="DOE Joint Genome Institute"/>
            <person name="Gaskell J."/>
            <person name="Kersten P."/>
            <person name="Larrondo L.F."/>
            <person name="Canessa P."/>
            <person name="Martinez D."/>
            <person name="Hibbett D."/>
            <person name="Schmoll M."/>
            <person name="Kubicek C.P."/>
            <person name="Martinez A.T."/>
            <person name="Yadav J."/>
            <person name="Master E."/>
            <person name="Magnuson J.K."/>
            <person name="James T."/>
            <person name="Yaver D."/>
            <person name="Berka R."/>
            <person name="Labutti K."/>
            <person name="Lipzen A."/>
            <person name="Aerts A."/>
            <person name="Barry K."/>
            <person name="Henrissat B."/>
            <person name="Blanchette R."/>
            <person name="Grigoriev I."/>
            <person name="Cullen D."/>
        </authorList>
    </citation>
    <scope>NUCLEOTIDE SEQUENCE [LARGE SCALE GENOMIC DNA]</scope>
    <source>
        <strain evidence="2 3">MAD-698-R-SB12</strain>
    </source>
</reference>
<organism evidence="2 3">
    <name type="scientific">Postia placenta MAD-698-R-SB12</name>
    <dbReference type="NCBI Taxonomy" id="670580"/>
    <lineage>
        <taxon>Eukaryota</taxon>
        <taxon>Fungi</taxon>
        <taxon>Dikarya</taxon>
        <taxon>Basidiomycota</taxon>
        <taxon>Agaricomycotina</taxon>
        <taxon>Agaricomycetes</taxon>
        <taxon>Polyporales</taxon>
        <taxon>Adustoporiaceae</taxon>
        <taxon>Rhodonia</taxon>
    </lineage>
</organism>
<name>A0A1X6MPN1_9APHY</name>
<proteinExistence type="predicted"/>
<evidence type="ECO:0000313" key="3">
    <source>
        <dbReference type="Proteomes" id="UP000194127"/>
    </source>
</evidence>
<gene>
    <name evidence="2" type="ORF">POSPLADRAFT_1060861</name>
</gene>
<evidence type="ECO:0000256" key="1">
    <source>
        <dbReference type="SAM" id="MobiDB-lite"/>
    </source>
</evidence>
<dbReference type="EMBL" id="KZ110605">
    <property type="protein sequence ID" value="OSX58374.1"/>
    <property type="molecule type" value="Genomic_DNA"/>
</dbReference>